<evidence type="ECO:0000313" key="2">
    <source>
        <dbReference type="EMBL" id="CCF64921.1"/>
    </source>
</evidence>
<feature type="compositionally biased region" description="Basic residues" evidence="1">
    <location>
        <begin position="149"/>
        <end position="158"/>
    </location>
</feature>
<proteinExistence type="predicted"/>
<keyword evidence="3" id="KW-1185">Reference proteome</keyword>
<dbReference type="EMBL" id="FO082843">
    <property type="protein sequence ID" value="CCF64921.1"/>
    <property type="molecule type" value="Genomic_DNA"/>
</dbReference>
<feature type="compositionally biased region" description="Basic residues" evidence="1">
    <location>
        <begin position="110"/>
        <end position="134"/>
    </location>
</feature>
<dbReference type="HOGENOM" id="CLU_1516378_0_0_11"/>
<reference evidence="2 3" key="1">
    <citation type="journal article" date="2012" name="J. Bacteriol.">
        <title>Genome sequence of the human- and animal-pathogenic strain Nocardia cyriacigeorgica GUH-2.</title>
        <authorList>
            <person name="Zoropogui A."/>
            <person name="Pujic P."/>
            <person name="Normand P."/>
            <person name="Barbe V."/>
            <person name="Beaman B."/>
            <person name="Beaman L."/>
            <person name="Boiron P."/>
            <person name="Colinon C."/>
            <person name="Deredjian A."/>
            <person name="Graindorge A."/>
            <person name="Mangenot S."/>
            <person name="Nazaret S."/>
            <person name="Neto M."/>
            <person name="Petit S."/>
            <person name="Roche D."/>
            <person name="Vallenet D."/>
            <person name="Rodriguez-Nava V."/>
            <person name="Richard Y."/>
            <person name="Cournoyer B."/>
            <person name="Blaha D."/>
        </authorList>
    </citation>
    <scope>NUCLEOTIDE SEQUENCE [LARGE SCALE GENOMIC DNA]</scope>
    <source>
        <strain evidence="2 3">GUH-2</strain>
    </source>
</reference>
<evidence type="ECO:0000313" key="3">
    <source>
        <dbReference type="Proteomes" id="UP000008190"/>
    </source>
</evidence>
<dbReference type="STRING" id="1127134.NOCYR_4162"/>
<name>H6R9E0_NOCCG</name>
<protein>
    <submittedName>
        <fullName evidence="2">Putative transposase</fullName>
    </submittedName>
</protein>
<sequence length="177" mass="20164">MTSSRLPPTIGSADQAGNSWLLGEAIAIDEVTTRVLLRYRALTLAKDHLAALPTTPAGTKALPLADITGGKDWTDTPALKSRLAGGFCLRARPRPLSLRQHLRTLPELPHRRHLPAHPRRPTHRRPQTRRRRPTPRLDHRSRTPPPTHRPPRRHHHRHPEISRITRNPHQRNKISTD</sequence>
<accession>H6R9E0</accession>
<feature type="compositionally biased region" description="Basic residues" evidence="1">
    <location>
        <begin position="166"/>
        <end position="177"/>
    </location>
</feature>
<dbReference type="AlphaFoldDB" id="H6R9E0"/>
<gene>
    <name evidence="2" type="ordered locus">NOCYR_4162</name>
</gene>
<dbReference type="Proteomes" id="UP000008190">
    <property type="component" value="Chromosome"/>
</dbReference>
<dbReference type="eggNOG" id="COG4974">
    <property type="taxonomic scope" value="Bacteria"/>
</dbReference>
<evidence type="ECO:0000256" key="1">
    <source>
        <dbReference type="SAM" id="MobiDB-lite"/>
    </source>
</evidence>
<feature type="region of interest" description="Disordered" evidence="1">
    <location>
        <begin position="103"/>
        <end position="177"/>
    </location>
</feature>
<organism evidence="2 3">
    <name type="scientific">Nocardia cyriacigeorgica (strain GUH-2)</name>
    <dbReference type="NCBI Taxonomy" id="1127134"/>
    <lineage>
        <taxon>Bacteria</taxon>
        <taxon>Bacillati</taxon>
        <taxon>Actinomycetota</taxon>
        <taxon>Actinomycetes</taxon>
        <taxon>Mycobacteriales</taxon>
        <taxon>Nocardiaceae</taxon>
        <taxon>Nocardia</taxon>
    </lineage>
</organism>
<dbReference type="KEGG" id="ncy:NOCYR_4162"/>